<gene>
    <name evidence="3" type="ORF">DJ79_04615</name>
</gene>
<accession>A0A256JJ72</accession>
<dbReference type="EMBL" id="NHPA01000028">
    <property type="protein sequence ID" value="OYR68908.1"/>
    <property type="molecule type" value="Genomic_DNA"/>
</dbReference>
<dbReference type="PANTHER" id="PTHR43751:SF3">
    <property type="entry name" value="SULFATASE N-TERMINAL DOMAIN-CONTAINING PROTEIN"/>
    <property type="match status" value="1"/>
</dbReference>
<dbReference type="RefSeq" id="WP_094592735.1">
    <property type="nucleotide sequence ID" value="NZ_NHPA01000028.1"/>
</dbReference>
<dbReference type="AlphaFoldDB" id="A0A256JJ72"/>
<feature type="region of interest" description="Disordered" evidence="1">
    <location>
        <begin position="423"/>
        <end position="451"/>
    </location>
</feature>
<evidence type="ECO:0000313" key="3">
    <source>
        <dbReference type="EMBL" id="OYR68908.1"/>
    </source>
</evidence>
<comment type="caution">
    <text evidence="3">The sequence shown here is derived from an EMBL/GenBank/DDBJ whole genome shotgun (WGS) entry which is preliminary data.</text>
</comment>
<protein>
    <recommendedName>
        <fullName evidence="2">Sulfatase N-terminal domain-containing protein</fullName>
    </recommendedName>
</protein>
<dbReference type="Proteomes" id="UP000215607">
    <property type="component" value="Unassembled WGS sequence"/>
</dbReference>
<dbReference type="PANTHER" id="PTHR43751">
    <property type="entry name" value="SULFATASE"/>
    <property type="match status" value="1"/>
</dbReference>
<dbReference type="Pfam" id="PF00884">
    <property type="entry name" value="Sulfatase"/>
    <property type="match status" value="1"/>
</dbReference>
<dbReference type="InterPro" id="IPR052701">
    <property type="entry name" value="GAG_Ulvan_Degrading_Sulfatases"/>
</dbReference>
<dbReference type="InterPro" id="IPR000917">
    <property type="entry name" value="Sulfatase_N"/>
</dbReference>
<feature type="compositionally biased region" description="Basic and acidic residues" evidence="1">
    <location>
        <begin position="438"/>
        <end position="451"/>
    </location>
</feature>
<dbReference type="CDD" id="cd16148">
    <property type="entry name" value="sulfatase_like"/>
    <property type="match status" value="1"/>
</dbReference>
<organism evidence="3 4">
    <name type="scientific">Halorubrum ezzemoulense</name>
    <name type="common">Halorubrum chaoviator</name>
    <dbReference type="NCBI Taxonomy" id="337243"/>
    <lineage>
        <taxon>Archaea</taxon>
        <taxon>Methanobacteriati</taxon>
        <taxon>Methanobacteriota</taxon>
        <taxon>Stenosarchaea group</taxon>
        <taxon>Halobacteria</taxon>
        <taxon>Halobacteriales</taxon>
        <taxon>Haloferacaceae</taxon>
        <taxon>Halorubrum</taxon>
    </lineage>
</organism>
<dbReference type="InterPro" id="IPR017850">
    <property type="entry name" value="Alkaline_phosphatase_core_sf"/>
</dbReference>
<sequence>MDSENVLLITVDSLRADHVSFAGHDRPTTPFLSSLAEESAVFTDVVANAPNTPSSFPAILTSTHAQMHGGYDYLTAERPFLAEELRRAGYHTLGFHSNPHLGSDHNYDKGFDRFEDSAEGSQSVASLKDRVERRLDPDSRLYKLLRRVWHHLSMSTDTGAYAGAGTISEKAVEWIETEGSNSNFFMWLHYMDVHYPFTPDRDSLLELGMEPFSKSRIAELNARMQENPEELSESEVVDLLALYDGEIRYTDAQIRRVVEVLEANGLLEDTIVILTADHGEAFGEHGQFGHHPELYDELLKVPLLVYGPDVSPRRVSQQVSLIDLGPTIYDLVGIDTPSKVQGTSFAPLLAGEQIDEPVAVITAARDDRLACRSSEWKYFWRVDEDTTELYDLTSDPNETTDVSEQHPDVADSFREILEAHLERVEETKTDSPEVTESTEAKQRLKDLGYVD</sequence>
<evidence type="ECO:0000259" key="2">
    <source>
        <dbReference type="Pfam" id="PF00884"/>
    </source>
</evidence>
<dbReference type="Gene3D" id="3.30.1120.10">
    <property type="match status" value="1"/>
</dbReference>
<evidence type="ECO:0000313" key="4">
    <source>
        <dbReference type="Proteomes" id="UP000215607"/>
    </source>
</evidence>
<dbReference type="Gene3D" id="3.40.720.10">
    <property type="entry name" value="Alkaline Phosphatase, subunit A"/>
    <property type="match status" value="1"/>
</dbReference>
<proteinExistence type="predicted"/>
<dbReference type="SUPFAM" id="SSF53649">
    <property type="entry name" value="Alkaline phosphatase-like"/>
    <property type="match status" value="1"/>
</dbReference>
<evidence type="ECO:0000256" key="1">
    <source>
        <dbReference type="SAM" id="MobiDB-lite"/>
    </source>
</evidence>
<feature type="domain" description="Sulfatase N-terminal" evidence="2">
    <location>
        <begin position="5"/>
        <end position="334"/>
    </location>
</feature>
<reference evidence="3 4" key="1">
    <citation type="journal article" date="2014" name="Front. Microbiol.">
        <title>Population and genomic analysis of the genus Halorubrum.</title>
        <authorList>
            <person name="Fullmer M.S."/>
            <person name="Soucy S.M."/>
            <person name="Swithers K.S."/>
            <person name="Makkay A.M."/>
            <person name="Wheeler R."/>
            <person name="Ventosa A."/>
            <person name="Gogarten J.P."/>
            <person name="Papke R.T."/>
        </authorList>
    </citation>
    <scope>NUCLEOTIDE SEQUENCE [LARGE SCALE GENOMIC DNA]</scope>
    <source>
        <strain evidence="3 4">Ga2p</strain>
    </source>
</reference>
<name>A0A256JJ72_HALEZ</name>